<accession>A0A930YIQ7</accession>
<dbReference type="EMBL" id="JADKPO010000013">
    <property type="protein sequence ID" value="MBF4768343.1"/>
    <property type="molecule type" value="Genomic_DNA"/>
</dbReference>
<sequence length="215" mass="23444">MSKEALDAPWMTPGEIEVVTRDAFGLSIPRQRIAGLLTGVPKAVSKKRINGKFYFQIMKAGVEALGTTTQSVVFVDPAQALTHIRQVEDLFRGLKGVVCVCDPYVDGRTLDYLAECGDATGIRLLTANISKPGPMRRDLRAFAQQHGALPIEVRQAAQGTLHDRYIVDDDGLLIIGTSLNSFSRKQSFVVSAGPDVRASVLQAFDAVWRISPAFQ</sequence>
<comment type="caution">
    <text evidence="1">The sequence shown here is derived from an EMBL/GenBank/DDBJ whole genome shotgun (WGS) entry which is preliminary data.</text>
</comment>
<name>A0A930YIQ7_9ACTN</name>
<dbReference type="AlphaFoldDB" id="A0A930YIQ7"/>
<gene>
    <name evidence="1" type="ORF">ISU10_11250</name>
</gene>
<protein>
    <recommendedName>
        <fullName evidence="3">PLD-like domain-containing protein</fullName>
    </recommendedName>
</protein>
<organism evidence="1 2">
    <name type="scientific">Nocardioides agariphilus</name>
    <dbReference type="NCBI Taxonomy" id="433664"/>
    <lineage>
        <taxon>Bacteria</taxon>
        <taxon>Bacillati</taxon>
        <taxon>Actinomycetota</taxon>
        <taxon>Actinomycetes</taxon>
        <taxon>Propionibacteriales</taxon>
        <taxon>Nocardioidaceae</taxon>
        <taxon>Nocardioides</taxon>
    </lineage>
</organism>
<evidence type="ECO:0008006" key="3">
    <source>
        <dbReference type="Google" id="ProtNLM"/>
    </source>
</evidence>
<evidence type="ECO:0000313" key="1">
    <source>
        <dbReference type="EMBL" id="MBF4768343.1"/>
    </source>
</evidence>
<dbReference type="RefSeq" id="WP_194696498.1">
    <property type="nucleotide sequence ID" value="NZ_JADKPO010000013.1"/>
</dbReference>
<proteinExistence type="predicted"/>
<reference evidence="1" key="1">
    <citation type="submission" date="2020-11" db="EMBL/GenBank/DDBJ databases">
        <title>Nocardioides cynanchi sp. nov., isolated from soil of rhizosphere of Cynanchum wilfordii.</title>
        <authorList>
            <person name="Lee J.-S."/>
            <person name="Suh M.K."/>
            <person name="Kim J.-S."/>
        </authorList>
    </citation>
    <scope>NUCLEOTIDE SEQUENCE</scope>
    <source>
        <strain evidence="1">KCTC 19276</strain>
    </source>
</reference>
<dbReference type="Proteomes" id="UP000660668">
    <property type="component" value="Unassembled WGS sequence"/>
</dbReference>
<evidence type="ECO:0000313" key="2">
    <source>
        <dbReference type="Proteomes" id="UP000660668"/>
    </source>
</evidence>
<keyword evidence="2" id="KW-1185">Reference proteome</keyword>